<proteinExistence type="predicted"/>
<dbReference type="EMBL" id="JAUCMV010000001">
    <property type="protein sequence ID" value="KAK0428069.1"/>
    <property type="molecule type" value="Genomic_DNA"/>
</dbReference>
<evidence type="ECO:0000313" key="2">
    <source>
        <dbReference type="Proteomes" id="UP001175271"/>
    </source>
</evidence>
<dbReference type="AlphaFoldDB" id="A0AA39IR16"/>
<gene>
    <name evidence="1" type="ORF">QR680_010582</name>
</gene>
<dbReference type="Proteomes" id="UP001175271">
    <property type="component" value="Unassembled WGS sequence"/>
</dbReference>
<protein>
    <submittedName>
        <fullName evidence="1">Uncharacterized protein</fullName>
    </submittedName>
</protein>
<evidence type="ECO:0000313" key="1">
    <source>
        <dbReference type="EMBL" id="KAK0428069.1"/>
    </source>
</evidence>
<organism evidence="1 2">
    <name type="scientific">Steinernema hermaphroditum</name>
    <dbReference type="NCBI Taxonomy" id="289476"/>
    <lineage>
        <taxon>Eukaryota</taxon>
        <taxon>Metazoa</taxon>
        <taxon>Ecdysozoa</taxon>
        <taxon>Nematoda</taxon>
        <taxon>Chromadorea</taxon>
        <taxon>Rhabditida</taxon>
        <taxon>Tylenchina</taxon>
        <taxon>Panagrolaimomorpha</taxon>
        <taxon>Strongyloidoidea</taxon>
        <taxon>Steinernematidae</taxon>
        <taxon>Steinernema</taxon>
    </lineage>
</organism>
<keyword evidence="2" id="KW-1185">Reference proteome</keyword>
<sequence length="92" mass="10599">MPRLSITEKLSDLKQAAKRAVKKLDLRRKRWMIPFVLLRFNITISKTKLSAWHLQLVYLLLISMYNVCSSTSTENKSGGLVFCYVHVSMIPA</sequence>
<reference evidence="1" key="1">
    <citation type="submission" date="2023-06" db="EMBL/GenBank/DDBJ databases">
        <title>Genomic analysis of the entomopathogenic nematode Steinernema hermaphroditum.</title>
        <authorList>
            <person name="Schwarz E.M."/>
            <person name="Heppert J.K."/>
            <person name="Baniya A."/>
            <person name="Schwartz H.T."/>
            <person name="Tan C.-H."/>
            <person name="Antoshechkin I."/>
            <person name="Sternberg P.W."/>
            <person name="Goodrich-Blair H."/>
            <person name="Dillman A.R."/>
        </authorList>
    </citation>
    <scope>NUCLEOTIDE SEQUENCE</scope>
    <source>
        <strain evidence="1">PS9179</strain>
        <tissue evidence="1">Whole animal</tissue>
    </source>
</reference>
<name>A0AA39IR16_9BILA</name>
<comment type="caution">
    <text evidence="1">The sequence shown here is derived from an EMBL/GenBank/DDBJ whole genome shotgun (WGS) entry which is preliminary data.</text>
</comment>
<accession>A0AA39IR16</accession>